<dbReference type="KEGG" id="cagg:HYG79_16830"/>
<feature type="transmembrane region" description="Helical" evidence="1">
    <location>
        <begin position="26"/>
        <end position="48"/>
    </location>
</feature>
<evidence type="ECO:0000313" key="3">
    <source>
        <dbReference type="Proteomes" id="UP000509302"/>
    </source>
</evidence>
<evidence type="ECO:0000313" key="2">
    <source>
        <dbReference type="EMBL" id="QLG46947.1"/>
    </source>
</evidence>
<evidence type="ECO:0000256" key="1">
    <source>
        <dbReference type="SAM" id="Phobius"/>
    </source>
</evidence>
<keyword evidence="1" id="KW-0472">Membrane</keyword>
<dbReference type="Proteomes" id="UP000509302">
    <property type="component" value="Chromosome"/>
</dbReference>
<protein>
    <submittedName>
        <fullName evidence="2">Uncharacterized protein</fullName>
    </submittedName>
</protein>
<reference evidence="2 3" key="1">
    <citation type="journal article" date="2006" name="Int. J. Syst. Evol. Microbiol.">
        <title>Costertonia aggregata gen. nov., sp. nov., a mesophilic marine bacterium of the family Flavobacteriaceae, isolated from a mature biofilm.</title>
        <authorList>
            <person name="Kwon K.K."/>
            <person name="Lee Y.K."/>
            <person name="Lee H.K."/>
        </authorList>
    </citation>
    <scope>NUCLEOTIDE SEQUENCE [LARGE SCALE GENOMIC DNA]</scope>
    <source>
        <strain evidence="2 3">KCCM 42265</strain>
    </source>
</reference>
<accession>A0A7H9AU81</accession>
<name>A0A7H9AU81_9FLAO</name>
<keyword evidence="1" id="KW-1133">Transmembrane helix</keyword>
<dbReference type="RefSeq" id="WP_179243225.1">
    <property type="nucleotide sequence ID" value="NZ_CP058595.1"/>
</dbReference>
<dbReference type="AlphaFoldDB" id="A0A7H9AU81"/>
<keyword evidence="1" id="KW-0812">Transmembrane</keyword>
<sequence length="283" mass="33350">MEKDLKLILTNGQQRISGKKFKKTGWWTYGKIGFGIFGLALILLFIIASFSAGTSETNPNYSTFQDKIFQLLPLWIFATSAFLITLFITQRNNKRNIAFKLLEELNSTEFLKVRYDLGNQIRLAQKEKRDVDRFSGWFPHISLLDETRKVENWELPGNNDFDGYLANHSLAKLVYFVLRISNYSKHGMIDMKLTKHLFHFFFAHYETLLLEFARGIKIKRHFYNEQFAFDFDERWDLCPERIEYFFVSIGLSGKLPNDYHYVYFPSLNKKIDSNSILHNVKST</sequence>
<keyword evidence="3" id="KW-1185">Reference proteome</keyword>
<proteinExistence type="predicted"/>
<gene>
    <name evidence="2" type="ORF">HYG79_16830</name>
</gene>
<organism evidence="2 3">
    <name type="scientific">Costertonia aggregata</name>
    <dbReference type="NCBI Taxonomy" id="343403"/>
    <lineage>
        <taxon>Bacteria</taxon>
        <taxon>Pseudomonadati</taxon>
        <taxon>Bacteroidota</taxon>
        <taxon>Flavobacteriia</taxon>
        <taxon>Flavobacteriales</taxon>
        <taxon>Flavobacteriaceae</taxon>
        <taxon>Costertonia</taxon>
    </lineage>
</organism>
<feature type="transmembrane region" description="Helical" evidence="1">
    <location>
        <begin position="68"/>
        <end position="88"/>
    </location>
</feature>
<dbReference type="EMBL" id="CP058595">
    <property type="protein sequence ID" value="QLG46947.1"/>
    <property type="molecule type" value="Genomic_DNA"/>
</dbReference>